<feature type="compositionally biased region" description="Basic and acidic residues" evidence="1">
    <location>
        <begin position="44"/>
        <end position="62"/>
    </location>
</feature>
<feature type="compositionally biased region" description="Polar residues" evidence="1">
    <location>
        <begin position="27"/>
        <end position="40"/>
    </location>
</feature>
<evidence type="ECO:0000256" key="2">
    <source>
        <dbReference type="SAM" id="SignalP"/>
    </source>
</evidence>
<dbReference type="OrthoDB" id="563554at2"/>
<feature type="region of interest" description="Disordered" evidence="1">
    <location>
        <begin position="27"/>
        <end position="70"/>
    </location>
</feature>
<name>A0A1Z4LY94_9CYAN</name>
<dbReference type="EMBL" id="AP018227">
    <property type="protein sequence ID" value="BAY86078.1"/>
    <property type="molecule type" value="Genomic_DNA"/>
</dbReference>
<evidence type="ECO:0008006" key="5">
    <source>
        <dbReference type="Google" id="ProtNLM"/>
    </source>
</evidence>
<evidence type="ECO:0000313" key="4">
    <source>
        <dbReference type="Proteomes" id="UP000218418"/>
    </source>
</evidence>
<proteinExistence type="predicted"/>
<organism evidence="3 4">
    <name type="scientific">Calothrix parasitica NIES-267</name>
    <dbReference type="NCBI Taxonomy" id="1973488"/>
    <lineage>
        <taxon>Bacteria</taxon>
        <taxon>Bacillati</taxon>
        <taxon>Cyanobacteriota</taxon>
        <taxon>Cyanophyceae</taxon>
        <taxon>Nostocales</taxon>
        <taxon>Calotrichaceae</taxon>
        <taxon>Calothrix</taxon>
    </lineage>
</organism>
<keyword evidence="2" id="KW-0732">Signal</keyword>
<evidence type="ECO:0000256" key="1">
    <source>
        <dbReference type="SAM" id="MobiDB-lite"/>
    </source>
</evidence>
<dbReference type="PROSITE" id="PS51257">
    <property type="entry name" value="PROKAR_LIPOPROTEIN"/>
    <property type="match status" value="1"/>
</dbReference>
<sequence>MKSLKLGAIVLGSIGLIFVGACSNQSANSEDSAANQTETVAQKGHSENDGHDHSHKDGEHSHGGQVIESGEYHLELVAAPNDEGIHMDFYLEKGEKHEQISDAKVTAQVQLPGGEQKTIPLEYEADEKHYHAILPEKAAGEYKVAILSEINGEKVNGRFSFKR</sequence>
<protein>
    <recommendedName>
        <fullName evidence="5">YtkA-like domain-containing protein</fullName>
    </recommendedName>
</protein>
<dbReference type="Proteomes" id="UP000218418">
    <property type="component" value="Chromosome"/>
</dbReference>
<feature type="chain" id="PRO_5013006698" description="YtkA-like domain-containing protein" evidence="2">
    <location>
        <begin position="22"/>
        <end position="163"/>
    </location>
</feature>
<feature type="signal peptide" evidence="2">
    <location>
        <begin position="1"/>
        <end position="21"/>
    </location>
</feature>
<evidence type="ECO:0000313" key="3">
    <source>
        <dbReference type="EMBL" id="BAY86078.1"/>
    </source>
</evidence>
<gene>
    <name evidence="3" type="ORF">NIES267_55840</name>
</gene>
<reference evidence="3 4" key="1">
    <citation type="submission" date="2017-06" db="EMBL/GenBank/DDBJ databases">
        <title>Genome sequencing of cyanobaciteial culture collection at National Institute for Environmental Studies (NIES).</title>
        <authorList>
            <person name="Hirose Y."/>
            <person name="Shimura Y."/>
            <person name="Fujisawa T."/>
            <person name="Nakamura Y."/>
            <person name="Kawachi M."/>
        </authorList>
    </citation>
    <scope>NUCLEOTIDE SEQUENCE [LARGE SCALE GENOMIC DNA]</scope>
    <source>
        <strain evidence="3 4">NIES-267</strain>
    </source>
</reference>
<dbReference type="AlphaFoldDB" id="A0A1Z4LY94"/>
<keyword evidence="4" id="KW-1185">Reference proteome</keyword>
<accession>A0A1Z4LY94</accession>